<evidence type="ECO:0000313" key="12">
    <source>
        <dbReference type="Proteomes" id="UP000005010"/>
    </source>
</evidence>
<evidence type="ECO:0000256" key="10">
    <source>
        <dbReference type="ARBA" id="ARBA00032441"/>
    </source>
</evidence>
<dbReference type="PANTHER" id="PTHR33540:SF2">
    <property type="entry name" value="TRNA THREONYLCARBAMOYLADENOSINE BIOSYNTHESIS PROTEIN TSAE"/>
    <property type="match status" value="1"/>
</dbReference>
<dbReference type="PANTHER" id="PTHR33540">
    <property type="entry name" value="TRNA THREONYLCARBAMOYLADENOSINE BIOSYNTHESIS PROTEIN TSAE"/>
    <property type="match status" value="1"/>
</dbReference>
<keyword evidence="4" id="KW-0963">Cytoplasm</keyword>
<accession>I0ELC8</accession>
<proteinExistence type="inferred from homology"/>
<dbReference type="AlphaFoldDB" id="I0ELC8"/>
<dbReference type="PATRIC" id="fig|182217.3.peg.484"/>
<dbReference type="eggNOG" id="COG0802">
    <property type="taxonomic scope" value="Bacteria"/>
</dbReference>
<reference evidence="12" key="1">
    <citation type="submission" date="2012-04" db="EMBL/GenBank/DDBJ databases">
        <title>Complete genome sequence of Helicobacter cetorum strain MIT 00-7128.</title>
        <authorList>
            <person name="Kersulyte D."/>
            <person name="Berg D.E."/>
        </authorList>
    </citation>
    <scope>NUCLEOTIDE SEQUENCE [LARGE SCALE GENOMIC DNA]</scope>
    <source>
        <strain evidence="12">MIT 00-7128</strain>
    </source>
</reference>
<dbReference type="GO" id="GO:0005524">
    <property type="term" value="F:ATP binding"/>
    <property type="evidence" value="ECO:0007669"/>
    <property type="project" value="UniProtKB-KW"/>
</dbReference>
<evidence type="ECO:0000256" key="5">
    <source>
        <dbReference type="ARBA" id="ARBA00022694"/>
    </source>
</evidence>
<evidence type="ECO:0000256" key="4">
    <source>
        <dbReference type="ARBA" id="ARBA00022490"/>
    </source>
</evidence>
<evidence type="ECO:0000313" key="11">
    <source>
        <dbReference type="EMBL" id="AFI03747.1"/>
    </source>
</evidence>
<keyword evidence="9" id="KW-0460">Magnesium</keyword>
<comment type="subcellular location">
    <subcellularLocation>
        <location evidence="1">Cytoplasm</location>
    </subcellularLocation>
</comment>
<dbReference type="SUPFAM" id="SSF52540">
    <property type="entry name" value="P-loop containing nucleoside triphosphate hydrolases"/>
    <property type="match status" value="1"/>
</dbReference>
<keyword evidence="7" id="KW-0547">Nucleotide-binding</keyword>
<dbReference type="KEGG" id="hce:HCW_02330"/>
<protein>
    <recommendedName>
        <fullName evidence="3">tRNA threonylcarbamoyladenosine biosynthesis protein TsaE</fullName>
    </recommendedName>
    <alternativeName>
        <fullName evidence="10">t(6)A37 threonylcarbamoyladenosine biosynthesis protein TsaE</fullName>
    </alternativeName>
</protein>
<dbReference type="InterPro" id="IPR027417">
    <property type="entry name" value="P-loop_NTPase"/>
</dbReference>
<dbReference type="EMBL" id="CP003479">
    <property type="protein sequence ID" value="AFI03747.1"/>
    <property type="molecule type" value="Genomic_DNA"/>
</dbReference>
<evidence type="ECO:0000256" key="2">
    <source>
        <dbReference type="ARBA" id="ARBA00007599"/>
    </source>
</evidence>
<dbReference type="GO" id="GO:0002949">
    <property type="term" value="P:tRNA threonylcarbamoyladenosine modification"/>
    <property type="evidence" value="ECO:0007669"/>
    <property type="project" value="InterPro"/>
</dbReference>
<evidence type="ECO:0000256" key="1">
    <source>
        <dbReference type="ARBA" id="ARBA00004496"/>
    </source>
</evidence>
<dbReference type="GO" id="GO:0046872">
    <property type="term" value="F:metal ion binding"/>
    <property type="evidence" value="ECO:0007669"/>
    <property type="project" value="UniProtKB-KW"/>
</dbReference>
<sequence>MIQANLNELDKIAHEILKDNFLGVVVLKGAVGSGKTTLVQACLKYLNLEVQVTSPTFSLMHAYSESVFHYDFYMRPLEECLKLGMLECLLEEGVHFVEWGDEFLEKILKKHDIPTKIVEISTNNDSRFYTIR</sequence>
<evidence type="ECO:0000256" key="8">
    <source>
        <dbReference type="ARBA" id="ARBA00022840"/>
    </source>
</evidence>
<dbReference type="GO" id="GO:0005737">
    <property type="term" value="C:cytoplasm"/>
    <property type="evidence" value="ECO:0007669"/>
    <property type="project" value="UniProtKB-SubCell"/>
</dbReference>
<keyword evidence="6" id="KW-0479">Metal-binding</keyword>
<name>I0ELC8_HELC0</name>
<dbReference type="NCBIfam" id="TIGR00150">
    <property type="entry name" value="T6A_YjeE"/>
    <property type="match status" value="1"/>
</dbReference>
<dbReference type="InterPro" id="IPR003442">
    <property type="entry name" value="T6A_TsaE"/>
</dbReference>
<evidence type="ECO:0000256" key="9">
    <source>
        <dbReference type="ARBA" id="ARBA00022842"/>
    </source>
</evidence>
<dbReference type="STRING" id="182217.HCW_02330"/>
<dbReference type="HOGENOM" id="CLU_087829_5_3_7"/>
<keyword evidence="12" id="KW-1185">Reference proteome</keyword>
<keyword evidence="5" id="KW-0819">tRNA processing</keyword>
<keyword evidence="8" id="KW-0067">ATP-binding</keyword>
<evidence type="ECO:0000256" key="6">
    <source>
        <dbReference type="ARBA" id="ARBA00022723"/>
    </source>
</evidence>
<evidence type="ECO:0000256" key="3">
    <source>
        <dbReference type="ARBA" id="ARBA00019010"/>
    </source>
</evidence>
<dbReference type="Proteomes" id="UP000005010">
    <property type="component" value="Chromosome"/>
</dbReference>
<gene>
    <name evidence="11" type="ordered locus">HCW_02330</name>
</gene>
<dbReference type="Pfam" id="PF02367">
    <property type="entry name" value="TsaE"/>
    <property type="match status" value="1"/>
</dbReference>
<dbReference type="Gene3D" id="3.40.50.300">
    <property type="entry name" value="P-loop containing nucleotide triphosphate hydrolases"/>
    <property type="match status" value="1"/>
</dbReference>
<evidence type="ECO:0000256" key="7">
    <source>
        <dbReference type="ARBA" id="ARBA00022741"/>
    </source>
</evidence>
<comment type="similarity">
    <text evidence="2">Belongs to the TsaE family.</text>
</comment>
<organism evidence="11 12">
    <name type="scientific">Helicobacter cetorum (strain ATCC BAA-429 / MIT 00-7128)</name>
    <dbReference type="NCBI Taxonomy" id="182217"/>
    <lineage>
        <taxon>Bacteria</taxon>
        <taxon>Pseudomonadati</taxon>
        <taxon>Campylobacterota</taxon>
        <taxon>Epsilonproteobacteria</taxon>
        <taxon>Campylobacterales</taxon>
        <taxon>Helicobacteraceae</taxon>
        <taxon>Helicobacter</taxon>
    </lineage>
</organism>